<evidence type="ECO:0000313" key="18">
    <source>
        <dbReference type="Proteomes" id="UP000265862"/>
    </source>
</evidence>
<protein>
    <recommendedName>
        <fullName evidence="10">tRNA dimethylallyltransferase</fullName>
        <ecNumber evidence="10">2.5.1.75</ecNumber>
    </recommendedName>
    <alternativeName>
        <fullName evidence="10">Dimethylallyl diphosphate:tRNA dimethylallyltransferase</fullName>
        <shortName evidence="10">DMAPP:tRNA dimethylallyltransferase</shortName>
        <shortName evidence="10">DMATase</shortName>
    </alternativeName>
    <alternativeName>
        <fullName evidence="10">Isopentenyl-diphosphate:tRNA isopentenyltransferase</fullName>
        <shortName evidence="10">IPP transferase</shortName>
        <shortName evidence="10">IPPT</shortName>
        <shortName evidence="10">IPTase</shortName>
    </alternativeName>
</protein>
<dbReference type="Proteomes" id="UP000265862">
    <property type="component" value="Unassembled WGS sequence"/>
</dbReference>
<comment type="similarity">
    <text evidence="3 10 13">Belongs to the IPP transferase family.</text>
</comment>
<comment type="caution">
    <text evidence="10">Lacks conserved residue(s) required for the propagation of feature annotation.</text>
</comment>
<evidence type="ECO:0000256" key="10">
    <source>
        <dbReference type="HAMAP-Rule" id="MF_00185"/>
    </source>
</evidence>
<gene>
    <name evidence="10" type="primary">miaA</name>
    <name evidence="14" type="ORF">DS834_02235</name>
    <name evidence="15" type="ORF">DS835_07610</name>
    <name evidence="16" type="ORF">SAMN04487792_0766</name>
</gene>
<dbReference type="AlphaFoldDB" id="A0A1I1S608"/>
<dbReference type="GO" id="GO:0006400">
    <property type="term" value="P:tRNA modification"/>
    <property type="evidence" value="ECO:0007669"/>
    <property type="project" value="TreeGrafter"/>
</dbReference>
<dbReference type="Proteomes" id="UP000199599">
    <property type="component" value="Unassembled WGS sequence"/>
</dbReference>
<dbReference type="Proteomes" id="UP000283380">
    <property type="component" value="Unassembled WGS sequence"/>
</dbReference>
<dbReference type="STRING" id="1505723.SAMN04487792_0766"/>
<dbReference type="InterPro" id="IPR027417">
    <property type="entry name" value="P-loop_NTPase"/>
</dbReference>
<dbReference type="Gene3D" id="1.10.20.140">
    <property type="match status" value="1"/>
</dbReference>
<evidence type="ECO:0000256" key="12">
    <source>
        <dbReference type="RuleBase" id="RU003784"/>
    </source>
</evidence>
<dbReference type="EC" id="2.5.1.75" evidence="10"/>
<evidence type="ECO:0000313" key="17">
    <source>
        <dbReference type="Proteomes" id="UP000199599"/>
    </source>
</evidence>
<evidence type="ECO:0000256" key="6">
    <source>
        <dbReference type="ARBA" id="ARBA00022741"/>
    </source>
</evidence>
<evidence type="ECO:0000256" key="7">
    <source>
        <dbReference type="ARBA" id="ARBA00022840"/>
    </source>
</evidence>
<keyword evidence="6 10" id="KW-0547">Nucleotide-binding</keyword>
<evidence type="ECO:0000256" key="11">
    <source>
        <dbReference type="RuleBase" id="RU003783"/>
    </source>
</evidence>
<dbReference type="RefSeq" id="WP_090092853.1">
    <property type="nucleotide sequence ID" value="NZ_CBCRVU010000003.1"/>
</dbReference>
<keyword evidence="8 10" id="KW-0460">Magnesium</keyword>
<dbReference type="InterPro" id="IPR018022">
    <property type="entry name" value="IPT"/>
</dbReference>
<feature type="site" description="Interaction with substrate tRNA" evidence="10">
    <location>
        <position position="100"/>
    </location>
</feature>
<dbReference type="GO" id="GO:0005524">
    <property type="term" value="F:ATP binding"/>
    <property type="evidence" value="ECO:0007669"/>
    <property type="project" value="UniProtKB-UniRule"/>
</dbReference>
<evidence type="ECO:0000313" key="15">
    <source>
        <dbReference type="EMBL" id="RHW53109.1"/>
    </source>
</evidence>
<dbReference type="EMBL" id="FOMN01000003">
    <property type="protein sequence ID" value="SFD41941.1"/>
    <property type="molecule type" value="Genomic_DNA"/>
</dbReference>
<organism evidence="16 17">
    <name type="scientific">Lactobacillus bombicola</name>
    <dbReference type="NCBI Taxonomy" id="1505723"/>
    <lineage>
        <taxon>Bacteria</taxon>
        <taxon>Bacillati</taxon>
        <taxon>Bacillota</taxon>
        <taxon>Bacilli</taxon>
        <taxon>Lactobacillales</taxon>
        <taxon>Lactobacillaceae</taxon>
        <taxon>Lactobacillus</taxon>
    </lineage>
</organism>
<evidence type="ECO:0000313" key="14">
    <source>
        <dbReference type="EMBL" id="RHW52728.1"/>
    </source>
</evidence>
<evidence type="ECO:0000256" key="5">
    <source>
        <dbReference type="ARBA" id="ARBA00022694"/>
    </source>
</evidence>
<evidence type="ECO:0000256" key="1">
    <source>
        <dbReference type="ARBA" id="ARBA00001946"/>
    </source>
</evidence>
<dbReference type="Gene3D" id="3.40.50.300">
    <property type="entry name" value="P-loop containing nucleotide triphosphate hydrolases"/>
    <property type="match status" value="1"/>
</dbReference>
<evidence type="ECO:0000256" key="4">
    <source>
        <dbReference type="ARBA" id="ARBA00022679"/>
    </source>
</evidence>
<reference evidence="16" key="1">
    <citation type="submission" date="2016-10" db="EMBL/GenBank/DDBJ databases">
        <authorList>
            <person name="de Groot N.N."/>
        </authorList>
    </citation>
    <scope>NUCLEOTIDE SEQUENCE [LARGE SCALE GENOMIC DNA]</scope>
    <source>
        <strain evidence="16">R-53102</strain>
    </source>
</reference>
<keyword evidence="19" id="KW-1185">Reference proteome</keyword>
<dbReference type="EMBL" id="QOCV01000015">
    <property type="protein sequence ID" value="RHW53109.1"/>
    <property type="molecule type" value="Genomic_DNA"/>
</dbReference>
<comment type="cofactor">
    <cofactor evidence="1 10">
        <name>Mg(2+)</name>
        <dbReference type="ChEBI" id="CHEBI:18420"/>
    </cofactor>
</comment>
<sequence>MQKILAIVGPTAIGKTSMAISLAQELSGEIISGDSMQVYQEVAVGTAKPTYSERQAVKHYLVDTQSIFAPYSVVDFVHDAKNAVQEITKKNKLPILVGGTGFYVNAFLNQMQLGEKNSQESAIAEKWNMYLKQNGAAQLWQQLAAQDFATARKISPNNSRRVLRALTVIERTGKKFSQQQEEILPRYNYLIIGLNADRQEIYRRINLRVDQMMEQGLLKEAEYIFQNKEQEYQVLQAIGYKEFFPYFTGEKKLVECIADLKTASRHYAKRQLTYFRHQLPVNWVDPLKNNNCTKEIKQKVEAWLNE</sequence>
<evidence type="ECO:0000256" key="9">
    <source>
        <dbReference type="ARBA" id="ARBA00049563"/>
    </source>
</evidence>
<evidence type="ECO:0000256" key="3">
    <source>
        <dbReference type="ARBA" id="ARBA00005842"/>
    </source>
</evidence>
<comment type="subunit">
    <text evidence="10">Monomer.</text>
</comment>
<evidence type="ECO:0000313" key="16">
    <source>
        <dbReference type="EMBL" id="SFD41941.1"/>
    </source>
</evidence>
<keyword evidence="4 10" id="KW-0808">Transferase</keyword>
<name>A0A1I1S608_9LACO</name>
<evidence type="ECO:0000313" key="19">
    <source>
        <dbReference type="Proteomes" id="UP000283380"/>
    </source>
</evidence>
<keyword evidence="7 10" id="KW-0067">ATP-binding</keyword>
<keyword evidence="5 10" id="KW-0819">tRNA processing</keyword>
<dbReference type="PANTHER" id="PTHR11088:SF60">
    <property type="entry name" value="TRNA DIMETHYLALLYLTRANSFERASE"/>
    <property type="match status" value="1"/>
</dbReference>
<accession>A0A1I1S608</accession>
<evidence type="ECO:0000256" key="13">
    <source>
        <dbReference type="RuleBase" id="RU003785"/>
    </source>
</evidence>
<proteinExistence type="inferred from homology"/>
<comment type="catalytic activity">
    <reaction evidence="9 10 11">
        <text>adenosine(37) in tRNA + dimethylallyl diphosphate = N(6)-dimethylallyladenosine(37) in tRNA + diphosphate</text>
        <dbReference type="Rhea" id="RHEA:26482"/>
        <dbReference type="Rhea" id="RHEA-COMP:10162"/>
        <dbReference type="Rhea" id="RHEA-COMP:10375"/>
        <dbReference type="ChEBI" id="CHEBI:33019"/>
        <dbReference type="ChEBI" id="CHEBI:57623"/>
        <dbReference type="ChEBI" id="CHEBI:74411"/>
        <dbReference type="ChEBI" id="CHEBI:74415"/>
        <dbReference type="EC" id="2.5.1.75"/>
    </reaction>
</comment>
<dbReference type="InterPro" id="IPR039657">
    <property type="entry name" value="Dimethylallyltransferase"/>
</dbReference>
<evidence type="ECO:0000256" key="2">
    <source>
        <dbReference type="ARBA" id="ARBA00003213"/>
    </source>
</evidence>
<reference evidence="18 19" key="3">
    <citation type="submission" date="2018-07" db="EMBL/GenBank/DDBJ databases">
        <title>Genome sequences of six Lactobacillus spp. isolated from bumble bee guts.</title>
        <authorList>
            <person name="Motta E.V.S."/>
            <person name="Moran N.A."/>
        </authorList>
    </citation>
    <scope>NUCLEOTIDE SEQUENCE [LARGE SCALE GENOMIC DNA]</scope>
    <source>
        <strain evidence="14 19">BI-4G</strain>
        <strain evidence="15 18">OCC3</strain>
    </source>
</reference>
<dbReference type="EMBL" id="QOCU01000002">
    <property type="protein sequence ID" value="RHW52728.1"/>
    <property type="molecule type" value="Genomic_DNA"/>
</dbReference>
<reference evidence="17" key="2">
    <citation type="submission" date="2016-10" db="EMBL/GenBank/DDBJ databases">
        <authorList>
            <person name="Varghese N."/>
            <person name="Submissions S."/>
        </authorList>
    </citation>
    <scope>NUCLEOTIDE SEQUENCE [LARGE SCALE GENOMIC DNA]</scope>
    <source>
        <strain evidence="17">R-53102</strain>
    </source>
</reference>
<dbReference type="PANTHER" id="PTHR11088">
    <property type="entry name" value="TRNA DIMETHYLALLYLTRANSFERASE"/>
    <property type="match status" value="1"/>
</dbReference>
<dbReference type="NCBIfam" id="TIGR00174">
    <property type="entry name" value="miaA"/>
    <property type="match status" value="1"/>
</dbReference>
<feature type="binding site" evidence="10">
    <location>
        <begin position="9"/>
        <end position="16"/>
    </location>
    <ligand>
        <name>ATP</name>
        <dbReference type="ChEBI" id="CHEBI:30616"/>
    </ligand>
</feature>
<dbReference type="GO" id="GO:0052381">
    <property type="term" value="F:tRNA dimethylallyltransferase activity"/>
    <property type="evidence" value="ECO:0007669"/>
    <property type="project" value="UniProtKB-UniRule"/>
</dbReference>
<dbReference type="HAMAP" id="MF_00185">
    <property type="entry name" value="IPP_trans"/>
    <property type="match status" value="1"/>
</dbReference>
<feature type="binding site" evidence="10">
    <location>
        <begin position="11"/>
        <end position="16"/>
    </location>
    <ligand>
        <name>substrate</name>
    </ligand>
</feature>
<dbReference type="Pfam" id="PF01715">
    <property type="entry name" value="IPPT"/>
    <property type="match status" value="1"/>
</dbReference>
<comment type="function">
    <text evidence="2 10 12">Catalyzes the transfer of a dimethylallyl group onto the adenine at position 37 in tRNAs that read codons beginning with uridine, leading to the formation of N6-(dimethylallyl)adenosine (i(6)A).</text>
</comment>
<evidence type="ECO:0000256" key="8">
    <source>
        <dbReference type="ARBA" id="ARBA00022842"/>
    </source>
</evidence>
<dbReference type="SUPFAM" id="SSF52540">
    <property type="entry name" value="P-loop containing nucleoside triphosphate hydrolases"/>
    <property type="match status" value="2"/>
</dbReference>
<feature type="region of interest" description="Interaction with substrate tRNA" evidence="10">
    <location>
        <begin position="34"/>
        <end position="37"/>
    </location>
</feature>